<protein>
    <submittedName>
        <fullName evidence="1">Uncharacterized protein</fullName>
    </submittedName>
</protein>
<organism evidence="1 2">
    <name type="scientific">Chrysodeixis includens</name>
    <name type="common">Soybean looper</name>
    <name type="synonym">Pseudoplusia includens</name>
    <dbReference type="NCBI Taxonomy" id="689277"/>
    <lineage>
        <taxon>Eukaryota</taxon>
        <taxon>Metazoa</taxon>
        <taxon>Ecdysozoa</taxon>
        <taxon>Arthropoda</taxon>
        <taxon>Hexapoda</taxon>
        <taxon>Insecta</taxon>
        <taxon>Pterygota</taxon>
        <taxon>Neoptera</taxon>
        <taxon>Endopterygota</taxon>
        <taxon>Lepidoptera</taxon>
        <taxon>Glossata</taxon>
        <taxon>Ditrysia</taxon>
        <taxon>Noctuoidea</taxon>
        <taxon>Noctuidae</taxon>
        <taxon>Plusiinae</taxon>
        <taxon>Chrysodeixis</taxon>
    </lineage>
</organism>
<accession>A0A9P0BN62</accession>
<evidence type="ECO:0000313" key="1">
    <source>
        <dbReference type="EMBL" id="CAH0584484.1"/>
    </source>
</evidence>
<name>A0A9P0BN62_CHRIL</name>
<evidence type="ECO:0000313" key="2">
    <source>
        <dbReference type="Proteomes" id="UP001154114"/>
    </source>
</evidence>
<dbReference type="OrthoDB" id="7479140at2759"/>
<proteinExistence type="predicted"/>
<dbReference type="AlphaFoldDB" id="A0A9P0BN62"/>
<gene>
    <name evidence="1" type="ORF">CINC_LOCUS2670</name>
</gene>
<reference evidence="1" key="1">
    <citation type="submission" date="2021-12" db="EMBL/GenBank/DDBJ databases">
        <authorList>
            <person name="King R."/>
        </authorList>
    </citation>
    <scope>NUCLEOTIDE SEQUENCE</scope>
</reference>
<sequence length="790" mass="89803">MYDVPGDYLLPYDSKYTELHTDSSDFEDSCPAPVTPKLGNHSLIKRKIKSKRKISTASFNVQAGTVTNTDSREMWESQTIISQDGQQIDLEIRQKYQNRQSKVLDSGDQIETIRSRRSLMRHKVIPCISSMFGRPSNNVKQMSIIKENQAENVNLDNGCQASRVNREHKIRKFNRRQPHYAVQPVYSVEGNFHTKPARCQHTKIIREPLTAHRMVENQYTNVSYSLTSSSEATGSRKFMQRKKGKYKKDKMNASCDMEEEYNTWCQQGPTLKHREQQCSSNMKRAHTPYHVYTTPYHNQYQQKSNTGCSPIGSHNMCGSELPSTCSGFWEYLFNKINSKYQNETGGSLKPCKCNNVVEKHPCEPINCEKFAHSEQQNNSPPVVDECGCAPSNKGQSKGKSKGKVECKCYEGMPPCPSDCPHQSQASAPSAPTQFHAIAVSGETSPKPCQMQHDEIIKNLKQKYNGEILCIHNPPCVLINGCLNLPATKEKVTDMWPVLHECNGYQIEKQSDDIHYGPDSYELRQCQITDESCQYFPPSLGQPSYRNTDESCQCQVPHDDSTELMITEDGCQYRQSQYEMLAKSYTLNEGCQYCSQLTITKTNKTSHPKREKIIQSICSHSPPCEVVRTCKKPKYDPRLQNSCVHVPMCEKVPMCLMDLKNHSQCVGTCPHKPKCAELPICTRNYIMLTAREEAATQVRPRTKMVCRHEPPCVMIPTCLARVCDAYMPCDAIPDCVHQPMCEMIPACCRKTGKEMSSLSVGDDTPIGKQPKVPIYYQNKLLRMMNIRRSKK</sequence>
<dbReference type="EMBL" id="LR824016">
    <property type="protein sequence ID" value="CAH0584484.1"/>
    <property type="molecule type" value="Genomic_DNA"/>
</dbReference>
<keyword evidence="2" id="KW-1185">Reference proteome</keyword>
<dbReference type="Proteomes" id="UP001154114">
    <property type="component" value="Chromosome 13"/>
</dbReference>